<sequence length="147" mass="15899">MTTTTDQQAIERYRYVLRTAPPEEIEEAHREAFARLTPAQRREVLAALREEATPAERARLDEEPATLARAATRAEMRRPGSVERALERRGLDKRSVVTGLLGGVAAAFVGSMVLDGLVDTGFGDGGLIDLAHDGPDLGGGFFDGFGF</sequence>
<evidence type="ECO:0000313" key="2">
    <source>
        <dbReference type="EMBL" id="RLV49024.1"/>
    </source>
</evidence>
<dbReference type="RefSeq" id="WP_121806129.1">
    <property type="nucleotide sequence ID" value="NZ_RDBE01000007.1"/>
</dbReference>
<organism evidence="2 3">
    <name type="scientific">Nocardioides mangrovicus</name>
    <dbReference type="NCBI Taxonomy" id="2478913"/>
    <lineage>
        <taxon>Bacteria</taxon>
        <taxon>Bacillati</taxon>
        <taxon>Actinomycetota</taxon>
        <taxon>Actinomycetes</taxon>
        <taxon>Propionibacteriales</taxon>
        <taxon>Nocardioidaceae</taxon>
        <taxon>Nocardioides</taxon>
    </lineage>
</organism>
<name>A0A3L8P1J7_9ACTN</name>
<evidence type="ECO:0000313" key="3">
    <source>
        <dbReference type="Proteomes" id="UP000281708"/>
    </source>
</evidence>
<feature type="transmembrane region" description="Helical" evidence="1">
    <location>
        <begin position="96"/>
        <end position="114"/>
    </location>
</feature>
<dbReference type="EMBL" id="RDBE01000007">
    <property type="protein sequence ID" value="RLV49024.1"/>
    <property type="molecule type" value="Genomic_DNA"/>
</dbReference>
<gene>
    <name evidence="2" type="ORF">D9V37_10610</name>
</gene>
<dbReference type="AlphaFoldDB" id="A0A3L8P1J7"/>
<keyword evidence="3" id="KW-1185">Reference proteome</keyword>
<evidence type="ECO:0000256" key="1">
    <source>
        <dbReference type="SAM" id="Phobius"/>
    </source>
</evidence>
<keyword evidence="1" id="KW-1133">Transmembrane helix</keyword>
<dbReference type="OrthoDB" id="5520269at2"/>
<accession>A0A3L8P1J7</accession>
<keyword evidence="1" id="KW-0812">Transmembrane</keyword>
<keyword evidence="1" id="KW-0472">Membrane</keyword>
<dbReference type="Proteomes" id="UP000281708">
    <property type="component" value="Unassembled WGS sequence"/>
</dbReference>
<proteinExistence type="predicted"/>
<comment type="caution">
    <text evidence="2">The sequence shown here is derived from an EMBL/GenBank/DDBJ whole genome shotgun (WGS) entry which is preliminary data.</text>
</comment>
<reference evidence="2 3" key="1">
    <citation type="submission" date="2018-10" db="EMBL/GenBank/DDBJ databases">
        <title>Marmoricola sp. 4Q3S-7 whole genome shotgun sequence.</title>
        <authorList>
            <person name="Li F."/>
        </authorList>
    </citation>
    <scope>NUCLEOTIDE SEQUENCE [LARGE SCALE GENOMIC DNA]</scope>
    <source>
        <strain evidence="2 3">4Q3S-7</strain>
    </source>
</reference>
<protein>
    <submittedName>
        <fullName evidence="2">Uncharacterized protein</fullName>
    </submittedName>
</protein>